<keyword evidence="9" id="KW-1185">Reference proteome</keyword>
<protein>
    <submittedName>
        <fullName evidence="8">Agamous-like MADS-box protein AGL62</fullName>
    </submittedName>
</protein>
<dbReference type="PROSITE" id="PS50066">
    <property type="entry name" value="MADS_BOX_2"/>
    <property type="match status" value="1"/>
</dbReference>
<keyword evidence="2" id="KW-0805">Transcription regulation</keyword>
<feature type="compositionally biased region" description="Basic residues" evidence="6">
    <location>
        <begin position="24"/>
        <end position="33"/>
    </location>
</feature>
<comment type="caution">
    <text evidence="8">The sequence shown here is derived from an EMBL/GenBank/DDBJ whole genome shotgun (WGS) entry which is preliminary data.</text>
</comment>
<dbReference type="InterPro" id="IPR033896">
    <property type="entry name" value="MEF2-like_N"/>
</dbReference>
<dbReference type="Proteomes" id="UP001153555">
    <property type="component" value="Unassembled WGS sequence"/>
</dbReference>
<dbReference type="PANTHER" id="PTHR11945:SF723">
    <property type="entry name" value="AGAMOUS-LIKE MADS-BOX PROTEIN AGL62"/>
    <property type="match status" value="1"/>
</dbReference>
<evidence type="ECO:0000256" key="5">
    <source>
        <dbReference type="ARBA" id="ARBA00023242"/>
    </source>
</evidence>
<reference evidence="8" key="1">
    <citation type="submission" date="2019-12" db="EMBL/GenBank/DDBJ databases">
        <authorList>
            <person name="Scholes J."/>
        </authorList>
    </citation>
    <scope>NUCLEOTIDE SEQUENCE</scope>
</reference>
<dbReference type="SUPFAM" id="SSF55455">
    <property type="entry name" value="SRF-like"/>
    <property type="match status" value="1"/>
</dbReference>
<evidence type="ECO:0000256" key="3">
    <source>
        <dbReference type="ARBA" id="ARBA00023125"/>
    </source>
</evidence>
<dbReference type="CDD" id="cd00265">
    <property type="entry name" value="MADS_MEF2_like"/>
    <property type="match status" value="1"/>
</dbReference>
<proteinExistence type="predicted"/>
<feature type="domain" description="MADS-box" evidence="7">
    <location>
        <begin position="31"/>
        <end position="91"/>
    </location>
</feature>
<evidence type="ECO:0000256" key="6">
    <source>
        <dbReference type="SAM" id="MobiDB-lite"/>
    </source>
</evidence>
<dbReference type="GO" id="GO:0005634">
    <property type="term" value="C:nucleus"/>
    <property type="evidence" value="ECO:0007669"/>
    <property type="project" value="UniProtKB-SubCell"/>
</dbReference>
<keyword evidence="4" id="KW-0804">Transcription</keyword>
<dbReference type="GO" id="GO:0000978">
    <property type="term" value="F:RNA polymerase II cis-regulatory region sequence-specific DNA binding"/>
    <property type="evidence" value="ECO:0007669"/>
    <property type="project" value="TreeGrafter"/>
</dbReference>
<dbReference type="FunFam" id="3.40.1810.10:FF:000006">
    <property type="entry name" value="Agamous-like MADS-box protein AGL62"/>
    <property type="match status" value="1"/>
</dbReference>
<dbReference type="Pfam" id="PF00319">
    <property type="entry name" value="SRF-TF"/>
    <property type="match status" value="1"/>
</dbReference>
<dbReference type="GO" id="GO:0045944">
    <property type="term" value="P:positive regulation of transcription by RNA polymerase II"/>
    <property type="evidence" value="ECO:0007669"/>
    <property type="project" value="InterPro"/>
</dbReference>
<accession>A0A9N7R3V4</accession>
<comment type="subcellular location">
    <subcellularLocation>
        <location evidence="1">Nucleus</location>
    </subcellularLocation>
</comment>
<evidence type="ECO:0000313" key="9">
    <source>
        <dbReference type="Proteomes" id="UP001153555"/>
    </source>
</evidence>
<gene>
    <name evidence="8" type="ORF">SHERM_13064</name>
</gene>
<dbReference type="InterPro" id="IPR002100">
    <property type="entry name" value="TF_MADSbox"/>
</dbReference>
<keyword evidence="3" id="KW-0238">DNA-binding</keyword>
<dbReference type="OrthoDB" id="1896642at2759"/>
<evidence type="ECO:0000259" key="7">
    <source>
        <dbReference type="PROSITE" id="PS50066"/>
    </source>
</evidence>
<dbReference type="SMART" id="SM00432">
    <property type="entry name" value="MADS"/>
    <property type="match status" value="1"/>
</dbReference>
<name>A0A9N7R3V4_STRHE</name>
<feature type="region of interest" description="Disordered" evidence="6">
    <location>
        <begin position="1"/>
        <end position="35"/>
    </location>
</feature>
<evidence type="ECO:0000256" key="4">
    <source>
        <dbReference type="ARBA" id="ARBA00023163"/>
    </source>
</evidence>
<dbReference type="GO" id="GO:0046983">
    <property type="term" value="F:protein dimerization activity"/>
    <property type="evidence" value="ECO:0007669"/>
    <property type="project" value="InterPro"/>
</dbReference>
<keyword evidence="5" id="KW-0539">Nucleus</keyword>
<evidence type="ECO:0000313" key="8">
    <source>
        <dbReference type="EMBL" id="CAA0812386.1"/>
    </source>
</evidence>
<sequence length="234" mass="25850">MDNEEEMKRTMMEEDDDQQQQQQKRTKKTSQGRKKIEIKKIANPSNRQVTFSKRRVGLFKKASELCILSGAEIAIVVHSLGKRVFTFGHPTADAVIDRFLGGDGGESHAPTYAAGDYNRHYAGVCRELDAEKRRGETARGGGGRGGDGVMWWNEAVEGLDLEELERYAAALDELIKNVTMKANDFMVMQSSTSLLPPEVDHMMLVNNNQMGAGVFDNYESFVGLPNGGGGFGQL</sequence>
<dbReference type="EMBL" id="CACSLK010010322">
    <property type="protein sequence ID" value="CAA0812386.1"/>
    <property type="molecule type" value="Genomic_DNA"/>
</dbReference>
<dbReference type="Gene3D" id="3.40.1810.10">
    <property type="entry name" value="Transcription factor, MADS-box"/>
    <property type="match status" value="1"/>
</dbReference>
<organism evidence="8 9">
    <name type="scientific">Striga hermonthica</name>
    <name type="common">Purple witchweed</name>
    <name type="synonym">Buchnera hermonthica</name>
    <dbReference type="NCBI Taxonomy" id="68872"/>
    <lineage>
        <taxon>Eukaryota</taxon>
        <taxon>Viridiplantae</taxon>
        <taxon>Streptophyta</taxon>
        <taxon>Embryophyta</taxon>
        <taxon>Tracheophyta</taxon>
        <taxon>Spermatophyta</taxon>
        <taxon>Magnoliopsida</taxon>
        <taxon>eudicotyledons</taxon>
        <taxon>Gunneridae</taxon>
        <taxon>Pentapetalae</taxon>
        <taxon>asterids</taxon>
        <taxon>lamiids</taxon>
        <taxon>Lamiales</taxon>
        <taxon>Orobanchaceae</taxon>
        <taxon>Buchnereae</taxon>
        <taxon>Striga</taxon>
    </lineage>
</organism>
<dbReference type="AlphaFoldDB" id="A0A9N7R3V4"/>
<evidence type="ECO:0000256" key="2">
    <source>
        <dbReference type="ARBA" id="ARBA00023015"/>
    </source>
</evidence>
<dbReference type="PANTHER" id="PTHR11945">
    <property type="entry name" value="MADS BOX PROTEIN"/>
    <property type="match status" value="1"/>
</dbReference>
<dbReference type="PRINTS" id="PR00404">
    <property type="entry name" value="MADSDOMAIN"/>
</dbReference>
<evidence type="ECO:0000256" key="1">
    <source>
        <dbReference type="ARBA" id="ARBA00004123"/>
    </source>
</evidence>
<dbReference type="InterPro" id="IPR036879">
    <property type="entry name" value="TF_MADSbox_sf"/>
</dbReference>
<feature type="compositionally biased region" description="Basic and acidic residues" evidence="6">
    <location>
        <begin position="1"/>
        <end position="12"/>
    </location>
</feature>
<dbReference type="GO" id="GO:0000981">
    <property type="term" value="F:DNA-binding transcription factor activity, RNA polymerase II-specific"/>
    <property type="evidence" value="ECO:0007669"/>
    <property type="project" value="TreeGrafter"/>
</dbReference>